<sequence length="206" mass="23119">MSSEEVLKEDKTTVLPEENRKREVHITQNTVRQACRVIAGKPSTDRDRPETLQNVEARGTSLSVVRVRPMGTRYVPSDDMITEDLEDTVGEFSSMMTEFSLHADEDNKDNEPATVSTSSSGSADSESDSLGWINLGLSQLFYFTNDQWKSQYEQHATMSFEEELEMYDLLDLDAQGNDDPVVGDLEAESDIDEVDIDEDTHAILSL</sequence>
<dbReference type="Proteomes" id="UP000664032">
    <property type="component" value="Unassembled WGS sequence"/>
</dbReference>
<dbReference type="EMBL" id="JAFIQS020000012">
    <property type="protein sequence ID" value="KAH9475295.1"/>
    <property type="molecule type" value="Genomic_DNA"/>
</dbReference>
<evidence type="ECO:0000313" key="2">
    <source>
        <dbReference type="Proteomes" id="UP000664032"/>
    </source>
</evidence>
<reference evidence="1" key="1">
    <citation type="submission" date="2021-10" db="EMBL/GenBank/DDBJ databases">
        <title>Psilocybe cubensis genome.</title>
        <authorList>
            <person name="Mckernan K.J."/>
            <person name="Crawford S."/>
            <person name="Trippe A."/>
            <person name="Kane L.T."/>
            <person name="Mclaughlin S."/>
        </authorList>
    </citation>
    <scope>NUCLEOTIDE SEQUENCE</scope>
    <source>
        <strain evidence="1">MGC-MH-2018</strain>
    </source>
</reference>
<accession>A0ACB8GJS1</accession>
<comment type="caution">
    <text evidence="1">The sequence shown here is derived from an EMBL/GenBank/DDBJ whole genome shotgun (WGS) entry which is preliminary data.</text>
</comment>
<name>A0ACB8GJS1_PSICU</name>
<keyword evidence="2" id="KW-1185">Reference proteome</keyword>
<organism evidence="1 2">
    <name type="scientific">Psilocybe cubensis</name>
    <name type="common">Psychedelic mushroom</name>
    <name type="synonym">Stropharia cubensis</name>
    <dbReference type="NCBI Taxonomy" id="181762"/>
    <lineage>
        <taxon>Eukaryota</taxon>
        <taxon>Fungi</taxon>
        <taxon>Dikarya</taxon>
        <taxon>Basidiomycota</taxon>
        <taxon>Agaricomycotina</taxon>
        <taxon>Agaricomycetes</taxon>
        <taxon>Agaricomycetidae</taxon>
        <taxon>Agaricales</taxon>
        <taxon>Agaricineae</taxon>
        <taxon>Strophariaceae</taxon>
        <taxon>Psilocybe</taxon>
    </lineage>
</organism>
<gene>
    <name evidence="1" type="ORF">JR316_0012406</name>
</gene>
<proteinExistence type="predicted"/>
<protein>
    <submittedName>
        <fullName evidence="1">Uncharacterized protein</fullName>
    </submittedName>
</protein>
<evidence type="ECO:0000313" key="1">
    <source>
        <dbReference type="EMBL" id="KAH9475295.1"/>
    </source>
</evidence>